<dbReference type="Pfam" id="PF00646">
    <property type="entry name" value="F-box"/>
    <property type="match status" value="1"/>
</dbReference>
<dbReference type="GeneID" id="104733299"/>
<dbReference type="InterPro" id="IPR057499">
    <property type="entry name" value="Kelch_FKB95"/>
</dbReference>
<dbReference type="SUPFAM" id="SSF117281">
    <property type="entry name" value="Kelch motif"/>
    <property type="match status" value="1"/>
</dbReference>
<evidence type="ECO:0000313" key="4">
    <source>
        <dbReference type="RefSeq" id="XP_010451188.1"/>
    </source>
</evidence>
<dbReference type="InterPro" id="IPR036047">
    <property type="entry name" value="F-box-like_dom_sf"/>
</dbReference>
<evidence type="ECO:0000259" key="2">
    <source>
        <dbReference type="SMART" id="SM00256"/>
    </source>
</evidence>
<name>A0ABM0V5Q4_CAMSA</name>
<feature type="domain" description="F-box" evidence="2">
    <location>
        <begin position="67"/>
        <end position="107"/>
    </location>
</feature>
<sequence length="431" mass="47830">MERKPKTTTSSNKKKRKTTTSTSSNKKKKRKATTTTPQSTPNPSLSDDLLLRKTTTSTPQSTPNPSLPDDLILLIIARVPILYYPILSMVSKSFRSLLSSPGLYKIRSLLGRMESRLYVCMDIYPLGKGPAWFTLCRKPDRTLSDKEEAMKSSGYALARVPFPHSPLVTNGNLVAVGSDIYNLGTPSNGKASSSSVWILDCTSHTWREAPSLPVELSTVTASVLDQKIYVAGWYKVDDDAPADHSMKNSFTVLDTTKTQQACDLVPIHCSLAQGKLIILSTCIGGKVYLGNWGIMVGYNPVEGSWENVGQAMSQYLLSDCYCEIDDVLYSLASDRVLRWYDPQVRTWSNVMGLVGLPKLPPDDPFVKMANYGGKLVVLWNRPHVSTDMLWCAEIALERRNTCEIWGKVEWYDPMVEVPTLVSINEALSATL</sequence>
<dbReference type="Pfam" id="PF25210">
    <property type="entry name" value="Kelch_FKB95"/>
    <property type="match status" value="1"/>
</dbReference>
<protein>
    <submittedName>
        <fullName evidence="4">F-box/kelch-repeat protein At4g25710-like</fullName>
    </submittedName>
</protein>
<feature type="region of interest" description="Disordered" evidence="1">
    <location>
        <begin position="1"/>
        <end position="49"/>
    </location>
</feature>
<accession>A0ABM0V5Q4</accession>
<dbReference type="InterPro" id="IPR015915">
    <property type="entry name" value="Kelch-typ_b-propeller"/>
</dbReference>
<feature type="compositionally biased region" description="Low complexity" evidence="1">
    <location>
        <begin position="33"/>
        <end position="46"/>
    </location>
</feature>
<gene>
    <name evidence="4" type="primary">LOC104733299</name>
</gene>
<organism evidence="3 4">
    <name type="scientific">Camelina sativa</name>
    <name type="common">False flax</name>
    <name type="synonym">Myagrum sativum</name>
    <dbReference type="NCBI Taxonomy" id="90675"/>
    <lineage>
        <taxon>Eukaryota</taxon>
        <taxon>Viridiplantae</taxon>
        <taxon>Streptophyta</taxon>
        <taxon>Embryophyta</taxon>
        <taxon>Tracheophyta</taxon>
        <taxon>Spermatophyta</taxon>
        <taxon>Magnoliopsida</taxon>
        <taxon>eudicotyledons</taxon>
        <taxon>Gunneridae</taxon>
        <taxon>Pentapetalae</taxon>
        <taxon>rosids</taxon>
        <taxon>malvids</taxon>
        <taxon>Brassicales</taxon>
        <taxon>Brassicaceae</taxon>
        <taxon>Camelineae</taxon>
        <taxon>Camelina</taxon>
    </lineage>
</organism>
<reference evidence="4" key="2">
    <citation type="submission" date="2025-08" db="UniProtKB">
        <authorList>
            <consortium name="RefSeq"/>
        </authorList>
    </citation>
    <scope>IDENTIFICATION</scope>
    <source>
        <tissue evidence="4">Leaf</tissue>
    </source>
</reference>
<dbReference type="Proteomes" id="UP000694864">
    <property type="component" value="Chromosome 12"/>
</dbReference>
<proteinExistence type="predicted"/>
<keyword evidence="3" id="KW-1185">Reference proteome</keyword>
<reference evidence="3" key="1">
    <citation type="journal article" date="2014" name="Nat. Commun.">
        <title>The emerging biofuel crop Camelina sativa retains a highly undifferentiated hexaploid genome structure.</title>
        <authorList>
            <person name="Kagale S."/>
            <person name="Koh C."/>
            <person name="Nixon J."/>
            <person name="Bollina V."/>
            <person name="Clarke W.E."/>
            <person name="Tuteja R."/>
            <person name="Spillane C."/>
            <person name="Robinson S.J."/>
            <person name="Links M.G."/>
            <person name="Clarke C."/>
            <person name="Higgins E.E."/>
            <person name="Huebert T."/>
            <person name="Sharpe A.G."/>
            <person name="Parkin I.A."/>
        </authorList>
    </citation>
    <scope>NUCLEOTIDE SEQUENCE [LARGE SCALE GENOMIC DNA]</scope>
    <source>
        <strain evidence="3">cv. DH55</strain>
    </source>
</reference>
<dbReference type="CDD" id="cd22152">
    <property type="entry name" value="F-box_AtAFR-like"/>
    <property type="match status" value="1"/>
</dbReference>
<dbReference type="InterPro" id="IPR050354">
    <property type="entry name" value="F-box/kelch-repeat_ARATH"/>
</dbReference>
<dbReference type="PANTHER" id="PTHR24414:SF184">
    <property type="entry name" value="GALACTOSE OXIDASE_KELCH REPEAT SUPERFAMILY PROTEIN"/>
    <property type="match status" value="1"/>
</dbReference>
<dbReference type="Gene3D" id="2.120.10.80">
    <property type="entry name" value="Kelch-type beta propeller"/>
    <property type="match status" value="1"/>
</dbReference>
<dbReference type="SUPFAM" id="SSF81383">
    <property type="entry name" value="F-box domain"/>
    <property type="match status" value="1"/>
</dbReference>
<evidence type="ECO:0000256" key="1">
    <source>
        <dbReference type="SAM" id="MobiDB-lite"/>
    </source>
</evidence>
<dbReference type="PANTHER" id="PTHR24414">
    <property type="entry name" value="F-BOX/KELCH-REPEAT PROTEIN SKIP4"/>
    <property type="match status" value="1"/>
</dbReference>
<dbReference type="InterPro" id="IPR001810">
    <property type="entry name" value="F-box_dom"/>
</dbReference>
<dbReference type="SMART" id="SM00256">
    <property type="entry name" value="FBOX"/>
    <property type="match status" value="1"/>
</dbReference>
<evidence type="ECO:0000313" key="3">
    <source>
        <dbReference type="Proteomes" id="UP000694864"/>
    </source>
</evidence>
<dbReference type="RefSeq" id="XP_010451188.1">
    <property type="nucleotide sequence ID" value="XM_010452886.2"/>
</dbReference>